<reference evidence="1" key="1">
    <citation type="submission" date="2020-05" db="EMBL/GenBank/DDBJ databases">
        <title>Large-scale comparative analyses of tick genomes elucidate their genetic diversity and vector capacities.</title>
        <authorList>
            <person name="Jia N."/>
            <person name="Wang J."/>
            <person name="Shi W."/>
            <person name="Du L."/>
            <person name="Sun Y."/>
            <person name="Zhan W."/>
            <person name="Jiang J."/>
            <person name="Wang Q."/>
            <person name="Zhang B."/>
            <person name="Ji P."/>
            <person name="Sakyi L.B."/>
            <person name="Cui X."/>
            <person name="Yuan T."/>
            <person name="Jiang B."/>
            <person name="Yang W."/>
            <person name="Lam T.T.-Y."/>
            <person name="Chang Q."/>
            <person name="Ding S."/>
            <person name="Wang X."/>
            <person name="Zhu J."/>
            <person name="Ruan X."/>
            <person name="Zhao L."/>
            <person name="Wei J."/>
            <person name="Que T."/>
            <person name="Du C."/>
            <person name="Cheng J."/>
            <person name="Dai P."/>
            <person name="Han X."/>
            <person name="Huang E."/>
            <person name="Gao Y."/>
            <person name="Liu J."/>
            <person name="Shao H."/>
            <person name="Ye R."/>
            <person name="Li L."/>
            <person name="Wei W."/>
            <person name="Wang X."/>
            <person name="Wang C."/>
            <person name="Yang T."/>
            <person name="Huo Q."/>
            <person name="Li W."/>
            <person name="Guo W."/>
            <person name="Chen H."/>
            <person name="Zhou L."/>
            <person name="Ni X."/>
            <person name="Tian J."/>
            <person name="Zhou Y."/>
            <person name="Sheng Y."/>
            <person name="Liu T."/>
            <person name="Pan Y."/>
            <person name="Xia L."/>
            <person name="Li J."/>
            <person name="Zhao F."/>
            <person name="Cao W."/>
        </authorList>
    </citation>
    <scope>NUCLEOTIDE SEQUENCE</scope>
    <source>
        <strain evidence="1">Dsil-2018</strain>
    </source>
</reference>
<dbReference type="Proteomes" id="UP000821865">
    <property type="component" value="Chromosome 4"/>
</dbReference>
<comment type="caution">
    <text evidence="1">The sequence shown here is derived from an EMBL/GenBank/DDBJ whole genome shotgun (WGS) entry which is preliminary data.</text>
</comment>
<evidence type="ECO:0000313" key="2">
    <source>
        <dbReference type="Proteomes" id="UP000821865"/>
    </source>
</evidence>
<accession>A0ACB8CUI4</accession>
<protein>
    <submittedName>
        <fullName evidence="1">Uncharacterized protein</fullName>
    </submittedName>
</protein>
<keyword evidence="2" id="KW-1185">Reference proteome</keyword>
<proteinExistence type="predicted"/>
<name>A0ACB8CUI4_DERSI</name>
<gene>
    <name evidence="1" type="ORF">HPB49_001344</name>
</gene>
<evidence type="ECO:0000313" key="1">
    <source>
        <dbReference type="EMBL" id="KAH7952802.1"/>
    </source>
</evidence>
<organism evidence="1 2">
    <name type="scientific">Dermacentor silvarum</name>
    <name type="common">Tick</name>
    <dbReference type="NCBI Taxonomy" id="543639"/>
    <lineage>
        <taxon>Eukaryota</taxon>
        <taxon>Metazoa</taxon>
        <taxon>Ecdysozoa</taxon>
        <taxon>Arthropoda</taxon>
        <taxon>Chelicerata</taxon>
        <taxon>Arachnida</taxon>
        <taxon>Acari</taxon>
        <taxon>Parasitiformes</taxon>
        <taxon>Ixodida</taxon>
        <taxon>Ixodoidea</taxon>
        <taxon>Ixodidae</taxon>
        <taxon>Rhipicephalinae</taxon>
        <taxon>Dermacentor</taxon>
    </lineage>
</organism>
<dbReference type="EMBL" id="CM023473">
    <property type="protein sequence ID" value="KAH7952802.1"/>
    <property type="molecule type" value="Genomic_DNA"/>
</dbReference>
<sequence>MRGQRSSSPLGSRHLLVTGLLVLSLATRSVVRCLLLKDDLRRFVNTLEQYARTRNDIVFVLDESGSIGADNFPAERHFTEMTARLLTVSPDFSRLAVVTYGSNYKLHINYISDGGGSMCSFLYELEKIGYRGGSTMTRQALEYASSLLQNGRVGANRIIVLISDGQADSDNKPNDFARQLKRNGVIIFAVGVANINSAELQAVATSSAHIYMLTSFPYIAKVNRNLRKDIHESQWDQADQSQCLKVSGACDTNAICGCGARGGTHRCVCKAGYQGDGTFGKCQRCPRGSYKMKTGYENCDICPENSSTPDEGATSLNHCSCIPGYEGNPGGNVRCSPIKCAKLSDPPGGTTLPHPCGNTFGSECDFKCNEGHCPYLCNMTEVLAGNLPWNRKSGTSRVCQANKEWSGGQFFCDKVRCPALRAPPNGKLQCYSNTFEFGTTCVVTCSVGHNLVGNPNLTCSINGTWTGQLPRCDVVTCPPLKVNKKMRVDPSRCRNETSPYDFLCRYKCIPGWRLVDWETNTAADGARKCLEDGKWKDAGQKITCQDIEAPKVTSCPDDIIRFSATRAIKVTWEEPTFEDNAGNVTITSDRPQGFFSWGAPSTVNYTAMDAAGNSASCSFKVIVKPYKCPYVPPPRNGYLACDAYYQHCSVYCEDGYNFHTTPASIYRCKQIPLGWTISSRKKFPFPWPDCAASNRSEKANVIVKFKFETNACQISEEKMRALKEQFYARLRETTKHINGLCDPSRGCTMEKVSVKCRSKNFSSSTTTATNGQRPERRLTKRQAQGGDGEDEFELVISFDFPLGTGFNATQLIDGCEDCKNTSLVHPSDAETTALGRAIEAALSEVVGTTVDRTFPGASLVETTHAVKSACQRGQVSNGLRCVNCPVGTYYYETACVTCPIGTYSDKEAAESCVPCPDNKTTLEGKTASVSDCLALCAPGTWSRTGKEPCIACDPHSYQDQVGQLSCKKCTLGLSTGYWGAASSSECQALNYCSEMQPCANGSTCVDEATGFRCVCPEGLRGARCEQDVDDCEPGLCLNGGTCVDGFNAFSCLCPSGYRGAACEINVDDCASGPCFNGATCIDGIDAFACKCAKGFTGKLCDATFHDCTTKPCRNGGSCFESVTGFRCCCPKGFRGKTCELVEHVCLPNPCQNNGTCKKKSDSFQCACAPGFAGRRCERKVNNCASAPCLNGGTCVDGLASFSCRCHGLYTGDTCADVRSSQFTLHFRNASVLNYATVPVQRYLRAMTLSFHMKTTQTKERGTVFSYAFVDPRTKQVQDNAFTISDPNKLLLYVYGESYDTKVVANDGLWHHCAVTWESADGQWIFYWDEQEKARNFRAAGEVVFPGVLVVGQDQDRVGTAFSGVEAYSGHVAELNVWDYAMSPSEVRELSQACRLAGNVVSWPELRLAATNGIVIDDDWELCKGQCASSSR</sequence>